<dbReference type="Gene3D" id="3.30.450.20">
    <property type="entry name" value="PAS domain"/>
    <property type="match status" value="4"/>
</dbReference>
<feature type="domain" description="Histidine kinase" evidence="8">
    <location>
        <begin position="564"/>
        <end position="828"/>
    </location>
</feature>
<proteinExistence type="predicted"/>
<dbReference type="EMBL" id="CP051167">
    <property type="protein sequence ID" value="QIZ71482.1"/>
    <property type="molecule type" value="Genomic_DNA"/>
</dbReference>
<dbReference type="PRINTS" id="PR00344">
    <property type="entry name" value="BCTRLSENSOR"/>
</dbReference>
<keyword evidence="6" id="KW-0902">Two-component regulatory system</keyword>
<keyword evidence="3" id="KW-0597">Phosphoprotein</keyword>
<evidence type="ECO:0000259" key="9">
    <source>
        <dbReference type="PROSITE" id="PS50112"/>
    </source>
</evidence>
<evidence type="ECO:0000259" key="10">
    <source>
        <dbReference type="PROSITE" id="PS50113"/>
    </source>
</evidence>
<dbReference type="SMART" id="SM00091">
    <property type="entry name" value="PAS"/>
    <property type="match status" value="4"/>
</dbReference>
<feature type="domain" description="PAC" evidence="10">
    <location>
        <begin position="471"/>
        <end position="523"/>
    </location>
</feature>
<dbReference type="InterPro" id="IPR003594">
    <property type="entry name" value="HATPase_dom"/>
</dbReference>
<dbReference type="InterPro" id="IPR036097">
    <property type="entry name" value="HisK_dim/P_sf"/>
</dbReference>
<keyword evidence="7" id="KW-0175">Coiled coil</keyword>
<dbReference type="Pfam" id="PF08447">
    <property type="entry name" value="PAS_3"/>
    <property type="match status" value="3"/>
</dbReference>
<evidence type="ECO:0000256" key="3">
    <source>
        <dbReference type="ARBA" id="ARBA00022553"/>
    </source>
</evidence>
<feature type="domain" description="PAS" evidence="9">
    <location>
        <begin position="274"/>
        <end position="348"/>
    </location>
</feature>
<evidence type="ECO:0000313" key="11">
    <source>
        <dbReference type="EMBL" id="QIZ71482.1"/>
    </source>
</evidence>
<dbReference type="InterPro" id="IPR000700">
    <property type="entry name" value="PAS-assoc_C"/>
</dbReference>
<dbReference type="RefSeq" id="WP_168569634.1">
    <property type="nucleotide sequence ID" value="NZ_CP051167.1"/>
</dbReference>
<dbReference type="InterPro" id="IPR013655">
    <property type="entry name" value="PAS_fold_3"/>
</dbReference>
<dbReference type="SMART" id="SM00086">
    <property type="entry name" value="PAC"/>
    <property type="match status" value="4"/>
</dbReference>
<evidence type="ECO:0000256" key="6">
    <source>
        <dbReference type="ARBA" id="ARBA00023012"/>
    </source>
</evidence>
<feature type="domain" description="PAS" evidence="9">
    <location>
        <begin position="46"/>
        <end position="95"/>
    </location>
</feature>
<evidence type="ECO:0000256" key="4">
    <source>
        <dbReference type="ARBA" id="ARBA00022679"/>
    </source>
</evidence>
<dbReference type="InterPro" id="IPR035965">
    <property type="entry name" value="PAS-like_dom_sf"/>
</dbReference>
<dbReference type="PANTHER" id="PTHR43304:SF1">
    <property type="entry name" value="PAC DOMAIN-CONTAINING PROTEIN"/>
    <property type="match status" value="1"/>
</dbReference>
<dbReference type="Proteomes" id="UP000500857">
    <property type="component" value="Chromosome"/>
</dbReference>
<accession>A0A6H1TY06</accession>
<keyword evidence="12" id="KW-1185">Reference proteome</keyword>
<dbReference type="EC" id="2.7.13.3" evidence="2"/>
<reference evidence="11 12" key="1">
    <citation type="submission" date="2020-04" db="EMBL/GenBank/DDBJ databases">
        <authorList>
            <person name="Basu S."/>
            <person name="Maruthanayagam V."/>
            <person name="Chakraborty S."/>
            <person name="Pramanik A."/>
            <person name="Mukherjee J."/>
            <person name="Brink B."/>
        </authorList>
    </citation>
    <scope>NUCLEOTIDE SEQUENCE [LARGE SCALE GENOMIC DNA]</scope>
    <source>
        <strain evidence="11 12">AP17</strain>
    </source>
</reference>
<dbReference type="SUPFAM" id="SSF47384">
    <property type="entry name" value="Homodimeric domain of signal transducing histidine kinase"/>
    <property type="match status" value="1"/>
</dbReference>
<dbReference type="Gene3D" id="1.10.287.130">
    <property type="match status" value="1"/>
</dbReference>
<sequence length="830" mass="95233">MFIPENRKHTNPTQKVINFRDRHWIARQHDRFFQHSPDLLCVAGFDGYFKLLNPSWEKILGWTPEQLLAEPYLERVHPDDRQHTVDKARQLLHGAEAISFENRYRCADGSYKWLSWTASGFPEEGLAYASAREIGEFREVYDALHASQERYRWLAEHTTDLISRHAPDGRYLDVSAALTPLLGYEPEEWIGKKPDDFLHPEDRAQMQRSRRSNGEIPDTYTVNYRIRDRRGRDRWFESTSYAIRDSYSGEIVEILSISRDIGDLVSAREESIASQKRLNHLLAHSPVVLYSWKASGDYAVTFISENIKTLLGYEAGEFLRDSRFWADRIHPEDLGCFFAGLTQLFQEGQHTHEYRWRHQDGSYRWMLDSMQLIRNSAGYPVEIVGSWQDVTERKLAESELAKERALLRCSIDSIGDRIFYLDRDRKYFGCNRAFSEAVNLPESKIVGRSAGDLFGEDRPNIGEIFETLQPRRYEHQIRDRGGREIQLETIETPFFDDNGALLGAIGISRDITRHKQAEAALKLSHDRYQEKVRDLEAALQELQQAQTQLVQTEKMSTLGLLVAGLAHEVNNPVNFIHGNLSHVSEYTRDLLALVELYRRDYPEAGSHIQEKIEAIDLDFLNEDLPKLLASMQMGVNRIREIVKSLRNFSRVDEAELKPVNLHEGIESTLLILHNRIKPRPNYPGIQIVKEFGDLPLVTCYPGQMNQVFMNLIANAIDALEEHQESLTPEALQDRPSAIFIRTESIEATGDGDRDRVRICIIDNGPGIPERVRTHLFKPFFTTKPVGKGTGLGLSISHQIIVEKHRGTLSCESTMGLGTQFCLEIPVSLHG</sequence>
<keyword evidence="5" id="KW-0418">Kinase</keyword>
<dbReference type="PROSITE" id="PS50109">
    <property type="entry name" value="HIS_KIN"/>
    <property type="match status" value="1"/>
</dbReference>
<evidence type="ECO:0000313" key="12">
    <source>
        <dbReference type="Proteomes" id="UP000500857"/>
    </source>
</evidence>
<dbReference type="KEGG" id="oxy:HCG48_13580"/>
<dbReference type="InterPro" id="IPR001610">
    <property type="entry name" value="PAC"/>
</dbReference>
<dbReference type="Pfam" id="PF08448">
    <property type="entry name" value="PAS_4"/>
    <property type="match status" value="1"/>
</dbReference>
<dbReference type="Gene3D" id="3.30.565.10">
    <property type="entry name" value="Histidine kinase-like ATPase, C-terminal domain"/>
    <property type="match status" value="1"/>
</dbReference>
<dbReference type="InterPro" id="IPR052162">
    <property type="entry name" value="Sensor_kinase/Photoreceptor"/>
</dbReference>
<organism evidence="11 12">
    <name type="scientific">Oxynema aestuarii AP17</name>
    <dbReference type="NCBI Taxonomy" id="2064643"/>
    <lineage>
        <taxon>Bacteria</taxon>
        <taxon>Bacillati</taxon>
        <taxon>Cyanobacteriota</taxon>
        <taxon>Cyanophyceae</taxon>
        <taxon>Oscillatoriophycideae</taxon>
        <taxon>Oscillatoriales</taxon>
        <taxon>Oscillatoriaceae</taxon>
        <taxon>Oxynema</taxon>
        <taxon>Oxynema aestuarii</taxon>
    </lineage>
</organism>
<dbReference type="GO" id="GO:0000155">
    <property type="term" value="F:phosphorelay sensor kinase activity"/>
    <property type="evidence" value="ECO:0007669"/>
    <property type="project" value="InterPro"/>
</dbReference>
<keyword evidence="4" id="KW-0808">Transferase</keyword>
<dbReference type="SUPFAM" id="SSF55785">
    <property type="entry name" value="PYP-like sensor domain (PAS domain)"/>
    <property type="match status" value="4"/>
</dbReference>
<dbReference type="InterPro" id="IPR005467">
    <property type="entry name" value="His_kinase_dom"/>
</dbReference>
<feature type="domain" description="PAC" evidence="10">
    <location>
        <begin position="220"/>
        <end position="273"/>
    </location>
</feature>
<dbReference type="AlphaFoldDB" id="A0A6H1TY06"/>
<dbReference type="CDD" id="cd00130">
    <property type="entry name" value="PAS"/>
    <property type="match status" value="4"/>
</dbReference>
<gene>
    <name evidence="11" type="ORF">HCG48_13580</name>
</gene>
<dbReference type="CDD" id="cd00082">
    <property type="entry name" value="HisKA"/>
    <property type="match status" value="1"/>
</dbReference>
<dbReference type="PROSITE" id="PS50112">
    <property type="entry name" value="PAS"/>
    <property type="match status" value="3"/>
</dbReference>
<feature type="domain" description="PAS" evidence="9">
    <location>
        <begin position="147"/>
        <end position="208"/>
    </location>
</feature>
<evidence type="ECO:0000256" key="7">
    <source>
        <dbReference type="SAM" id="Coils"/>
    </source>
</evidence>
<evidence type="ECO:0000259" key="8">
    <source>
        <dbReference type="PROSITE" id="PS50109"/>
    </source>
</evidence>
<dbReference type="InterPro" id="IPR036890">
    <property type="entry name" value="HATPase_C_sf"/>
</dbReference>
<feature type="domain" description="PAC" evidence="10">
    <location>
        <begin position="350"/>
        <end position="402"/>
    </location>
</feature>
<evidence type="ECO:0000256" key="5">
    <source>
        <dbReference type="ARBA" id="ARBA00022777"/>
    </source>
</evidence>
<dbReference type="NCBIfam" id="TIGR00229">
    <property type="entry name" value="sensory_box"/>
    <property type="match status" value="4"/>
</dbReference>
<dbReference type="PROSITE" id="PS50113">
    <property type="entry name" value="PAC"/>
    <property type="match status" value="3"/>
</dbReference>
<evidence type="ECO:0000256" key="2">
    <source>
        <dbReference type="ARBA" id="ARBA00012438"/>
    </source>
</evidence>
<dbReference type="SUPFAM" id="SSF55874">
    <property type="entry name" value="ATPase domain of HSP90 chaperone/DNA topoisomerase II/histidine kinase"/>
    <property type="match status" value="1"/>
</dbReference>
<evidence type="ECO:0000256" key="1">
    <source>
        <dbReference type="ARBA" id="ARBA00000085"/>
    </source>
</evidence>
<protein>
    <recommendedName>
        <fullName evidence="2">histidine kinase</fullName>
        <ecNumber evidence="2">2.7.13.3</ecNumber>
    </recommendedName>
</protein>
<dbReference type="InterPro" id="IPR000014">
    <property type="entry name" value="PAS"/>
</dbReference>
<dbReference type="InterPro" id="IPR004358">
    <property type="entry name" value="Sig_transdc_His_kin-like_C"/>
</dbReference>
<comment type="catalytic activity">
    <reaction evidence="1">
        <text>ATP + protein L-histidine = ADP + protein N-phospho-L-histidine.</text>
        <dbReference type="EC" id="2.7.13.3"/>
    </reaction>
</comment>
<dbReference type="InterPro" id="IPR013656">
    <property type="entry name" value="PAS_4"/>
</dbReference>
<dbReference type="InterPro" id="IPR003661">
    <property type="entry name" value="HisK_dim/P_dom"/>
</dbReference>
<feature type="coiled-coil region" evidence="7">
    <location>
        <begin position="518"/>
        <end position="555"/>
    </location>
</feature>
<dbReference type="SMART" id="SM00387">
    <property type="entry name" value="HATPase_c"/>
    <property type="match status" value="1"/>
</dbReference>
<name>A0A6H1TY06_9CYAN</name>
<dbReference type="Pfam" id="PF02518">
    <property type="entry name" value="HATPase_c"/>
    <property type="match status" value="1"/>
</dbReference>
<dbReference type="PANTHER" id="PTHR43304">
    <property type="entry name" value="PHYTOCHROME-LIKE PROTEIN CPH1"/>
    <property type="match status" value="1"/>
</dbReference>